<dbReference type="GO" id="GO:0006351">
    <property type="term" value="P:DNA-templated transcription"/>
    <property type="evidence" value="ECO:0007669"/>
    <property type="project" value="TreeGrafter"/>
</dbReference>
<protein>
    <recommendedName>
        <fullName evidence="1">Transcriptional repressor PaaX-like central Cas2-like domain-containing protein</fullName>
    </recommendedName>
</protein>
<name>A0A1G2QTB0_9BACT</name>
<sequence length="178" mass="21548">MRLPITDKFLWDLYNAIDKVERVYSSVSPPRSVRQYVYRDVIRLRKEYERRKNRRSFSQFIHYLQTKGYIKIKALGGTKGLVLTPKGAEKVLRVRRKMLKRKKRKDGRWIMIVFDVPEKKRVLRQILRATLVDMGYEKFQQSVWVCPYDVFEETEKIIREYHLIPFVKLFLIEESTQS</sequence>
<dbReference type="PANTHER" id="PTHR30319:SF1">
    <property type="entry name" value="TRANSCRIPTIONAL REPRESSOR PAAX"/>
    <property type="match status" value="1"/>
</dbReference>
<dbReference type="PANTHER" id="PTHR30319">
    <property type="entry name" value="PHENYLACETIC ACID REGULATOR-RELATED TRANSCRIPTIONAL REPRESSOR"/>
    <property type="match status" value="1"/>
</dbReference>
<dbReference type="EMBL" id="MHTS01000025">
    <property type="protein sequence ID" value="OHA63845.1"/>
    <property type="molecule type" value="Genomic_DNA"/>
</dbReference>
<comment type="caution">
    <text evidence="2">The sequence shown here is derived from an EMBL/GenBank/DDBJ whole genome shotgun (WGS) entry which is preliminary data.</text>
</comment>
<accession>A0A1G2QTB0</accession>
<organism evidence="2 3">
    <name type="scientific">Candidatus Wildermuthbacteria bacterium RIFCSPHIGHO2_01_FULL_48_27b</name>
    <dbReference type="NCBI Taxonomy" id="1802447"/>
    <lineage>
        <taxon>Bacteria</taxon>
        <taxon>Candidatus Wildermuthiibacteriota</taxon>
    </lineage>
</organism>
<evidence type="ECO:0000313" key="2">
    <source>
        <dbReference type="EMBL" id="OHA63845.1"/>
    </source>
</evidence>
<evidence type="ECO:0000259" key="1">
    <source>
        <dbReference type="Pfam" id="PF20803"/>
    </source>
</evidence>
<evidence type="ECO:0000313" key="3">
    <source>
        <dbReference type="Proteomes" id="UP000178170"/>
    </source>
</evidence>
<dbReference type="Proteomes" id="UP000178170">
    <property type="component" value="Unassembled WGS sequence"/>
</dbReference>
<proteinExistence type="predicted"/>
<reference evidence="2 3" key="1">
    <citation type="journal article" date="2016" name="Nat. Commun.">
        <title>Thousands of microbial genomes shed light on interconnected biogeochemical processes in an aquifer system.</title>
        <authorList>
            <person name="Anantharaman K."/>
            <person name="Brown C.T."/>
            <person name="Hug L.A."/>
            <person name="Sharon I."/>
            <person name="Castelle C.J."/>
            <person name="Probst A.J."/>
            <person name="Thomas B.C."/>
            <person name="Singh A."/>
            <person name="Wilkins M.J."/>
            <person name="Karaoz U."/>
            <person name="Brodie E.L."/>
            <person name="Williams K.H."/>
            <person name="Hubbard S.S."/>
            <person name="Banfield J.F."/>
        </authorList>
    </citation>
    <scope>NUCLEOTIDE SEQUENCE [LARGE SCALE GENOMIC DNA]</scope>
</reference>
<dbReference type="Gene3D" id="3.30.70.2650">
    <property type="match status" value="1"/>
</dbReference>
<feature type="domain" description="Transcriptional repressor PaaX-like central Cas2-like" evidence="1">
    <location>
        <begin position="103"/>
        <end position="173"/>
    </location>
</feature>
<gene>
    <name evidence="2" type="ORF">A2843_02355</name>
</gene>
<dbReference type="Pfam" id="PF20803">
    <property type="entry name" value="PaaX_M"/>
    <property type="match status" value="1"/>
</dbReference>
<dbReference type="AlphaFoldDB" id="A0A1G2QTB0"/>
<dbReference type="SUPFAM" id="SSF143430">
    <property type="entry name" value="TTP0101/SSO1404-like"/>
    <property type="match status" value="1"/>
</dbReference>
<dbReference type="InterPro" id="IPR048846">
    <property type="entry name" value="PaaX-like_central"/>
</dbReference>